<keyword evidence="1" id="KW-0378">Hydrolase</keyword>
<protein>
    <submittedName>
        <fullName evidence="1">P-loop containing nucleoside triphosphate hydrolase protein</fullName>
    </submittedName>
</protein>
<name>A0ACC0UJW2_9AGAM</name>
<comment type="caution">
    <text evidence="1">The sequence shown here is derived from an EMBL/GenBank/DDBJ whole genome shotgun (WGS) entry which is preliminary data.</text>
</comment>
<gene>
    <name evidence="1" type="ORF">F5148DRAFT_974289</name>
</gene>
<dbReference type="Proteomes" id="UP001207468">
    <property type="component" value="Unassembled WGS sequence"/>
</dbReference>
<organism evidence="1 2">
    <name type="scientific">Russula earlei</name>
    <dbReference type="NCBI Taxonomy" id="71964"/>
    <lineage>
        <taxon>Eukaryota</taxon>
        <taxon>Fungi</taxon>
        <taxon>Dikarya</taxon>
        <taxon>Basidiomycota</taxon>
        <taxon>Agaricomycotina</taxon>
        <taxon>Agaricomycetes</taxon>
        <taxon>Russulales</taxon>
        <taxon>Russulaceae</taxon>
        <taxon>Russula</taxon>
    </lineage>
</organism>
<accession>A0ACC0UJW2</accession>
<proteinExistence type="predicted"/>
<evidence type="ECO:0000313" key="1">
    <source>
        <dbReference type="EMBL" id="KAI9511998.1"/>
    </source>
</evidence>
<reference evidence="1" key="1">
    <citation type="submission" date="2021-03" db="EMBL/GenBank/DDBJ databases">
        <title>Evolutionary priming and transition to the ectomycorrhizal habit in an iconic lineage of mushroom-forming fungi: is preadaptation a requirement?</title>
        <authorList>
            <consortium name="DOE Joint Genome Institute"/>
            <person name="Looney B.P."/>
            <person name="Miyauchi S."/>
            <person name="Morin E."/>
            <person name="Drula E."/>
            <person name="Courty P.E."/>
            <person name="Chicoki N."/>
            <person name="Fauchery L."/>
            <person name="Kohler A."/>
            <person name="Kuo A."/>
            <person name="LaButti K."/>
            <person name="Pangilinan J."/>
            <person name="Lipzen A."/>
            <person name="Riley R."/>
            <person name="Andreopoulos W."/>
            <person name="He G."/>
            <person name="Johnson J."/>
            <person name="Barry K.W."/>
            <person name="Grigoriev I.V."/>
            <person name="Nagy L."/>
            <person name="Hibbett D."/>
            <person name="Henrissat B."/>
            <person name="Matheny P.B."/>
            <person name="Labbe J."/>
            <person name="Martin A.F."/>
        </authorList>
    </citation>
    <scope>NUCLEOTIDE SEQUENCE</scope>
    <source>
        <strain evidence="1">BPL698</strain>
    </source>
</reference>
<keyword evidence="2" id="KW-1185">Reference proteome</keyword>
<evidence type="ECO:0000313" key="2">
    <source>
        <dbReference type="Proteomes" id="UP001207468"/>
    </source>
</evidence>
<dbReference type="EMBL" id="JAGFNK010000014">
    <property type="protein sequence ID" value="KAI9511998.1"/>
    <property type="molecule type" value="Genomic_DNA"/>
</dbReference>
<sequence>MTQQGVSGSGKTTLAKGLAEALSLPFIDADDKHSEANKDKMRRGESLTDADRGPWLVSVRRAAVEAIAGTTQGPMGPISGVVVACSALKASYRDVLRGKERTDLEEERVDRVLPPQRRPPRTVFVHPIGPQSVLWERMTNRKGHFMKANMLRSQLDALESPTKTGEEGIVEIELEASEEEQVRAALKGLRTVGAI</sequence>